<dbReference type="STRING" id="1116472.MGMO_41c00280"/>
<organism evidence="2 3">
    <name type="scientific">Methyloglobulus morosus KoM1</name>
    <dbReference type="NCBI Taxonomy" id="1116472"/>
    <lineage>
        <taxon>Bacteria</taxon>
        <taxon>Pseudomonadati</taxon>
        <taxon>Pseudomonadota</taxon>
        <taxon>Gammaproteobacteria</taxon>
        <taxon>Methylococcales</taxon>
        <taxon>Methylococcaceae</taxon>
        <taxon>Methyloglobulus</taxon>
    </lineage>
</organism>
<dbReference type="eggNOG" id="COG0354">
    <property type="taxonomic scope" value="Bacteria"/>
</dbReference>
<dbReference type="Proteomes" id="UP000017842">
    <property type="component" value="Unassembled WGS sequence"/>
</dbReference>
<dbReference type="AlphaFoldDB" id="V5C3A9"/>
<dbReference type="PANTHER" id="PTHR22602:SF0">
    <property type="entry name" value="TRANSFERASE CAF17, MITOCHONDRIAL-RELATED"/>
    <property type="match status" value="1"/>
</dbReference>
<dbReference type="EMBL" id="AYLO01000040">
    <property type="protein sequence ID" value="ESS72962.1"/>
    <property type="molecule type" value="Genomic_DNA"/>
</dbReference>
<dbReference type="Gene3D" id="2.40.30.160">
    <property type="match status" value="1"/>
</dbReference>
<protein>
    <submittedName>
        <fullName evidence="2">tRNA-modifying protein YgfZ</fullName>
    </submittedName>
</protein>
<dbReference type="GO" id="GO:0016226">
    <property type="term" value="P:iron-sulfur cluster assembly"/>
    <property type="evidence" value="ECO:0007669"/>
    <property type="project" value="TreeGrafter"/>
</dbReference>
<dbReference type="PANTHER" id="PTHR22602">
    <property type="entry name" value="TRANSFERASE CAF17, MITOCHONDRIAL-RELATED"/>
    <property type="match status" value="1"/>
</dbReference>
<dbReference type="PATRIC" id="fig|1116472.3.peg.1189"/>
<dbReference type="Gene3D" id="3.30.70.1630">
    <property type="match status" value="1"/>
</dbReference>
<keyword evidence="3" id="KW-1185">Reference proteome</keyword>
<feature type="domain" description="GCVT N-terminal" evidence="1">
    <location>
        <begin position="39"/>
        <end position="134"/>
    </location>
</feature>
<evidence type="ECO:0000313" key="2">
    <source>
        <dbReference type="EMBL" id="ESS72962.1"/>
    </source>
</evidence>
<sequence>MNINWKTFLLGQLATVEDEKITFVGATNTGSKRIYPLPHLAVLSVTGKDAAKLLQGQVTCNVNDISEANSSLAAMCNPKGRAIATFLLAKKADTFLLVLPTELLETVKKRLQMYVLRSDVKITDSSDDLCLLGLFEQEQPVQPNTSEIQQNLISVNLPVSTRRRLSIMNVDQAMQFWTEQIDHQGFRKAGSDEWRYLDIVSGMPWLTTATSEEFIPQMLNLDKLGGISFNKGCYTGQEIVARTHYLGKTKREMLLAECQSSLVPEPNSTVIDKDGIGQETIGKVLLAQQDDQGCKLLVILQTTESACDNLRLQGDMQTQIKLIPFAHD</sequence>
<evidence type="ECO:0000259" key="1">
    <source>
        <dbReference type="Pfam" id="PF01571"/>
    </source>
</evidence>
<evidence type="ECO:0000313" key="3">
    <source>
        <dbReference type="Proteomes" id="UP000017842"/>
    </source>
</evidence>
<dbReference type="OrthoDB" id="9796287at2"/>
<dbReference type="Gene3D" id="3.30.70.1400">
    <property type="entry name" value="Aminomethyltransferase beta-barrel domains"/>
    <property type="match status" value="1"/>
</dbReference>
<comment type="caution">
    <text evidence="2">The sequence shown here is derived from an EMBL/GenBank/DDBJ whole genome shotgun (WGS) entry which is preliminary data.</text>
</comment>
<reference evidence="2 3" key="1">
    <citation type="journal article" date="2013" name="Genome Announc.">
        <title>Draft Genome Sequence of the Methanotrophic Gammaproteobacterium Methyloglobulus morosus DSM 22980 Strain KoM1.</title>
        <authorList>
            <person name="Poehlein A."/>
            <person name="Deutzmann J.S."/>
            <person name="Daniel R."/>
            <person name="Simeonova D.D."/>
        </authorList>
    </citation>
    <scope>NUCLEOTIDE SEQUENCE [LARGE SCALE GENOMIC DNA]</scope>
    <source>
        <strain evidence="2 3">KoM1</strain>
    </source>
</reference>
<dbReference type="InterPro" id="IPR006222">
    <property type="entry name" value="GCVT_N"/>
</dbReference>
<name>V5C3A9_9GAMM</name>
<dbReference type="NCBIfam" id="TIGR03317">
    <property type="entry name" value="ygfZ_signature"/>
    <property type="match status" value="1"/>
</dbReference>
<dbReference type="Pfam" id="PF01571">
    <property type="entry name" value="GCV_T"/>
    <property type="match status" value="1"/>
</dbReference>
<accession>V5C3A9</accession>
<dbReference type="InterPro" id="IPR017703">
    <property type="entry name" value="YgfZ/GCV_T_CS"/>
</dbReference>
<dbReference type="InterPro" id="IPR045179">
    <property type="entry name" value="YgfZ/GcvT"/>
</dbReference>
<dbReference type="SUPFAM" id="SSF103025">
    <property type="entry name" value="Folate-binding domain"/>
    <property type="match status" value="1"/>
</dbReference>
<gene>
    <name evidence="2" type="primary">ygfZ</name>
    <name evidence="2" type="ORF">MGMO_41c00280</name>
</gene>
<proteinExistence type="predicted"/>
<dbReference type="RefSeq" id="WP_023494031.1">
    <property type="nucleotide sequence ID" value="NZ_AYLO01000040.1"/>
</dbReference>